<accession>A0A1I0R371</accession>
<keyword evidence="3" id="KW-1185">Reference proteome</keyword>
<evidence type="ECO:0000313" key="3">
    <source>
        <dbReference type="Proteomes" id="UP000198518"/>
    </source>
</evidence>
<proteinExistence type="predicted"/>
<dbReference type="Proteomes" id="UP000198518">
    <property type="component" value="Unassembled WGS sequence"/>
</dbReference>
<evidence type="ECO:0000313" key="2">
    <source>
        <dbReference type="EMBL" id="SEW34825.1"/>
    </source>
</evidence>
<dbReference type="RefSeq" id="WP_177170878.1">
    <property type="nucleotide sequence ID" value="NZ_FOJA01000002.1"/>
</dbReference>
<protein>
    <submittedName>
        <fullName evidence="2">Uncharacterized protein</fullName>
    </submittedName>
</protein>
<dbReference type="OrthoDB" id="8127at2157"/>
<name>A0A1I0R371_9EURY</name>
<dbReference type="Gene3D" id="3.30.565.10">
    <property type="entry name" value="Histidine kinase-like ATPase, C-terminal domain"/>
    <property type="match status" value="1"/>
</dbReference>
<dbReference type="EMBL" id="FOJA01000002">
    <property type="protein sequence ID" value="SEW34825.1"/>
    <property type="molecule type" value="Genomic_DNA"/>
</dbReference>
<dbReference type="AlphaFoldDB" id="A0A1I0R371"/>
<dbReference type="STRING" id="355548.SAMN04487945_3085"/>
<dbReference type="InterPro" id="IPR036890">
    <property type="entry name" value="HATPase_C_sf"/>
</dbReference>
<organism evidence="2 3">
    <name type="scientific">Halobacterium jilantaiense</name>
    <dbReference type="NCBI Taxonomy" id="355548"/>
    <lineage>
        <taxon>Archaea</taxon>
        <taxon>Methanobacteriati</taxon>
        <taxon>Methanobacteriota</taxon>
        <taxon>Stenosarchaea group</taxon>
        <taxon>Halobacteria</taxon>
        <taxon>Halobacteriales</taxon>
        <taxon>Halobacteriaceae</taxon>
        <taxon>Halobacterium</taxon>
    </lineage>
</organism>
<feature type="region of interest" description="Disordered" evidence="1">
    <location>
        <begin position="1"/>
        <end position="25"/>
    </location>
</feature>
<dbReference type="SUPFAM" id="SSF55874">
    <property type="entry name" value="ATPase domain of HSP90 chaperone/DNA topoisomerase II/histidine kinase"/>
    <property type="match status" value="1"/>
</dbReference>
<evidence type="ECO:0000256" key="1">
    <source>
        <dbReference type="SAM" id="MobiDB-lite"/>
    </source>
</evidence>
<sequence length="115" mass="12864">MRRTLNELFTNPDQNAREHNNPPVRVTPDILPDEFYVAADEAGTPYLARADIFESGYSTHVDGTGLWLPIVEYIASSYVQNITMTKSETDGGRFEVWNVSLKQTASESPATTDRP</sequence>
<gene>
    <name evidence="2" type="ORF">SAMN04487945_3085</name>
</gene>
<reference evidence="2 3" key="1">
    <citation type="submission" date="2016-10" db="EMBL/GenBank/DDBJ databases">
        <authorList>
            <person name="de Groot N.N."/>
        </authorList>
    </citation>
    <scope>NUCLEOTIDE SEQUENCE [LARGE SCALE GENOMIC DNA]</scope>
    <source>
        <strain evidence="2 3">CGMCC 1.5337</strain>
    </source>
</reference>